<feature type="compositionally biased region" description="Acidic residues" evidence="6">
    <location>
        <begin position="27"/>
        <end position="81"/>
    </location>
</feature>
<feature type="region of interest" description="Disordered" evidence="6">
    <location>
        <begin position="1"/>
        <end position="88"/>
    </location>
</feature>
<accession>A0A0S4J9Y8</accession>
<dbReference type="PROSITE" id="PS50011">
    <property type="entry name" value="PROTEIN_KINASE_DOM"/>
    <property type="match status" value="1"/>
</dbReference>
<dbReference type="PANTHER" id="PTHR48016">
    <property type="entry name" value="MAP KINASE KINASE KINASE SSK2-RELATED-RELATED"/>
    <property type="match status" value="1"/>
</dbReference>
<dbReference type="CDD" id="cd06606">
    <property type="entry name" value="STKc_MAPKKK"/>
    <property type="match status" value="1"/>
</dbReference>
<evidence type="ECO:0000259" key="7">
    <source>
        <dbReference type="PROSITE" id="PS50011"/>
    </source>
</evidence>
<dbReference type="InterPro" id="IPR011009">
    <property type="entry name" value="Kinase-like_dom_sf"/>
</dbReference>
<keyword evidence="4 5" id="KW-0067">ATP-binding</keyword>
<keyword evidence="1" id="KW-0808">Transferase</keyword>
<dbReference type="Pfam" id="PF00069">
    <property type="entry name" value="Pkinase"/>
    <property type="match status" value="1"/>
</dbReference>
<evidence type="ECO:0000256" key="2">
    <source>
        <dbReference type="ARBA" id="ARBA00022741"/>
    </source>
</evidence>
<dbReference type="Proteomes" id="UP000051952">
    <property type="component" value="Unassembled WGS sequence"/>
</dbReference>
<dbReference type="OMA" id="MYLELEY"/>
<dbReference type="InterPro" id="IPR017441">
    <property type="entry name" value="Protein_kinase_ATP_BS"/>
</dbReference>
<dbReference type="Gene3D" id="1.10.510.10">
    <property type="entry name" value="Transferase(Phosphotransferase) domain 1"/>
    <property type="match status" value="1"/>
</dbReference>
<feature type="domain" description="Protein kinase" evidence="7">
    <location>
        <begin position="233"/>
        <end position="519"/>
    </location>
</feature>
<dbReference type="EMBL" id="CYKH01001619">
    <property type="protein sequence ID" value="CUG88152.1"/>
    <property type="molecule type" value="Genomic_DNA"/>
</dbReference>
<sequence>MASKLTATLPTKVVEEASYDDDKFEAGEDEEDAEEAEENEADEEHNEEDDDDEEDEEDDEDDEEEEDEEEEDEESDEDEEPTLSIKLSREGEQTVKVFVIKKSTKRDQLAKEIAKRYNYASPKEFILYQIDESSDRVDIDSQADLKSATKKFWALQGKKKSKDQAVCRLFIRELDGVARPGTAALGVATLHHRQPSTSSEMKSPSTPFHATGSSTSMGSNMPSLNSTAKRVQWRRMATLGKGSFGTVYEGITNDGRIMAVKVQGLPMDETEESPEVKALMQEINLMRQLCHKNIVAYYGCQTTGPGEDPAGMGVSDNQRMEIFLEFCSGGSLTTIRKRYDPAGGRLSMTLSRSYTKQILEGLQYLHQRGVMHRDIKGDNVLISATGEAKLADFGCSKRVGTMTVAAAPLGNDAALYQTMVGTPLFMAPEMMSESGEGYNNGADIWSVGCLVIELMGGKPWLISGNNLFQVMYQISQSKDMPTGIPKDTPPQLMHFFTRCFERDPVKRATATELLEHPWITCDESHLQDYLSL</sequence>
<feature type="binding site" evidence="5">
    <location>
        <position position="261"/>
    </location>
    <ligand>
        <name>ATP</name>
        <dbReference type="ChEBI" id="CHEBI:30616"/>
    </ligand>
</feature>
<protein>
    <submittedName>
        <fullName evidence="8">Protein kinase, putative</fullName>
    </submittedName>
</protein>
<feature type="compositionally biased region" description="Polar residues" evidence="6">
    <location>
        <begin position="195"/>
        <end position="224"/>
    </location>
</feature>
<organism evidence="8 9">
    <name type="scientific">Bodo saltans</name>
    <name type="common">Flagellated protozoan</name>
    <dbReference type="NCBI Taxonomy" id="75058"/>
    <lineage>
        <taxon>Eukaryota</taxon>
        <taxon>Discoba</taxon>
        <taxon>Euglenozoa</taxon>
        <taxon>Kinetoplastea</taxon>
        <taxon>Metakinetoplastina</taxon>
        <taxon>Eubodonida</taxon>
        <taxon>Bodonidae</taxon>
        <taxon>Bodo</taxon>
    </lineage>
</organism>
<evidence type="ECO:0000313" key="8">
    <source>
        <dbReference type="EMBL" id="CUG88152.1"/>
    </source>
</evidence>
<reference evidence="9" key="1">
    <citation type="submission" date="2015-09" db="EMBL/GenBank/DDBJ databases">
        <authorList>
            <consortium name="Pathogen Informatics"/>
        </authorList>
    </citation>
    <scope>NUCLEOTIDE SEQUENCE [LARGE SCALE GENOMIC DNA]</scope>
    <source>
        <strain evidence="9">Lake Konstanz</strain>
    </source>
</reference>
<dbReference type="AlphaFoldDB" id="A0A0S4J9Y8"/>
<dbReference type="PROSITE" id="PS00107">
    <property type="entry name" value="PROTEIN_KINASE_ATP"/>
    <property type="match status" value="1"/>
</dbReference>
<dbReference type="InterPro" id="IPR050538">
    <property type="entry name" value="MAP_kinase_kinase_kinase"/>
</dbReference>
<keyword evidence="3 8" id="KW-0418">Kinase</keyword>
<evidence type="ECO:0000256" key="5">
    <source>
        <dbReference type="PROSITE-ProRule" id="PRU10141"/>
    </source>
</evidence>
<gene>
    <name evidence="8" type="ORF">BSAL_13955</name>
</gene>
<evidence type="ECO:0000256" key="1">
    <source>
        <dbReference type="ARBA" id="ARBA00022679"/>
    </source>
</evidence>
<dbReference type="SMART" id="SM00220">
    <property type="entry name" value="S_TKc"/>
    <property type="match status" value="1"/>
</dbReference>
<dbReference type="SUPFAM" id="SSF54277">
    <property type="entry name" value="CAD &amp; PB1 domains"/>
    <property type="match status" value="1"/>
</dbReference>
<name>A0A0S4J9Y8_BODSA</name>
<evidence type="ECO:0000256" key="3">
    <source>
        <dbReference type="ARBA" id="ARBA00022777"/>
    </source>
</evidence>
<evidence type="ECO:0000313" key="9">
    <source>
        <dbReference type="Proteomes" id="UP000051952"/>
    </source>
</evidence>
<evidence type="ECO:0000256" key="6">
    <source>
        <dbReference type="SAM" id="MobiDB-lite"/>
    </source>
</evidence>
<proteinExistence type="predicted"/>
<dbReference type="GO" id="GO:0005524">
    <property type="term" value="F:ATP binding"/>
    <property type="evidence" value="ECO:0007669"/>
    <property type="project" value="UniProtKB-UniRule"/>
</dbReference>
<evidence type="ECO:0000256" key="4">
    <source>
        <dbReference type="ARBA" id="ARBA00022840"/>
    </source>
</evidence>
<feature type="region of interest" description="Disordered" evidence="6">
    <location>
        <begin position="193"/>
        <end position="224"/>
    </location>
</feature>
<dbReference type="GO" id="GO:0004672">
    <property type="term" value="F:protein kinase activity"/>
    <property type="evidence" value="ECO:0007669"/>
    <property type="project" value="InterPro"/>
</dbReference>
<dbReference type="SUPFAM" id="SSF56112">
    <property type="entry name" value="Protein kinase-like (PK-like)"/>
    <property type="match status" value="1"/>
</dbReference>
<dbReference type="InterPro" id="IPR000719">
    <property type="entry name" value="Prot_kinase_dom"/>
</dbReference>
<keyword evidence="2 5" id="KW-0547">Nucleotide-binding</keyword>
<dbReference type="InterPro" id="IPR008271">
    <property type="entry name" value="Ser/Thr_kinase_AS"/>
</dbReference>
<dbReference type="OrthoDB" id="266718at2759"/>
<dbReference type="PROSITE" id="PS00108">
    <property type="entry name" value="PROTEIN_KINASE_ST"/>
    <property type="match status" value="1"/>
</dbReference>
<keyword evidence="9" id="KW-1185">Reference proteome</keyword>
<dbReference type="VEuPathDB" id="TriTrypDB:BSAL_13955"/>